<sequence length="428" mass="44827">MRSTRLLRHRTATRAQDAHDSYPAVIWLLLGGNFVVRGAGFAYPFLAYHVAGRHHAADAVGAVLAAFGLGWAIGQLLCGWLADRIGARTTLTATMLVAAVVLVLMAQAVSVPVLFVGAVITGVVYDAPRPVLGAAITELVPDAQRRARLDAFRFGWVVSIGRAITGGVGGMLVGAVGVPVLFWINAAGCLLFAVVAGCCIPGRRRGASTSPPKHPNISYRRAFADRRLTLLFASSLATLIAVRGLYAAIPMLMADRGLAADQFGWAQLANAAAGLALTPVITPWVGKKVAARLHPRLDVLALAGLWTTVSMGWAALAHTTLDFSLATAFSTPGEVAWFVIAAGVVHRIAPPATGGRYHGIWSMSVAVASVIAPIMASYSLIHGGHQLVAIVTVSAGALGAGLCLPLARTLNNSTRQPVHHRKQGSHSR</sequence>
<dbReference type="RefSeq" id="WP_065132826.1">
    <property type="nucleotide sequence ID" value="NZ_JACKSU010000116.1"/>
</dbReference>
<keyword evidence="5 7" id="KW-1133">Transmembrane helix</keyword>
<feature type="transmembrane region" description="Helical" evidence="7">
    <location>
        <begin position="228"/>
        <end position="253"/>
    </location>
</feature>
<gene>
    <name evidence="9" type="ORF">A9W98_01065</name>
    <name evidence="10" type="ORF">AWC08_20805</name>
</gene>
<keyword evidence="6 7" id="KW-0472">Membrane</keyword>
<feature type="transmembrane region" description="Helical" evidence="7">
    <location>
        <begin position="387"/>
        <end position="407"/>
    </location>
</feature>
<dbReference type="PROSITE" id="PS50850">
    <property type="entry name" value="MFS"/>
    <property type="match status" value="1"/>
</dbReference>
<dbReference type="GO" id="GO:0022857">
    <property type="term" value="F:transmembrane transporter activity"/>
    <property type="evidence" value="ECO:0007669"/>
    <property type="project" value="InterPro"/>
</dbReference>
<dbReference type="EMBL" id="LQOY01000059">
    <property type="protein sequence ID" value="ORV91307.1"/>
    <property type="molecule type" value="Genomic_DNA"/>
</dbReference>
<keyword evidence="3" id="KW-1003">Cell membrane</keyword>
<protein>
    <recommendedName>
        <fullName evidence="8">Major facilitator superfamily (MFS) profile domain-containing protein</fullName>
    </recommendedName>
</protein>
<evidence type="ECO:0000313" key="10">
    <source>
        <dbReference type="EMBL" id="ORV91307.1"/>
    </source>
</evidence>
<feature type="transmembrane region" description="Helical" evidence="7">
    <location>
        <begin position="357"/>
        <end position="381"/>
    </location>
</feature>
<reference evidence="10 12" key="1">
    <citation type="submission" date="2016-01" db="EMBL/GenBank/DDBJ databases">
        <title>The new phylogeny of the genus Mycobacterium.</title>
        <authorList>
            <person name="Tarcisio F."/>
            <person name="Conor M."/>
            <person name="Antonella G."/>
            <person name="Elisabetta G."/>
            <person name="Giulia F.S."/>
            <person name="Sara T."/>
            <person name="Anna F."/>
            <person name="Clotilde B."/>
            <person name="Roberto B."/>
            <person name="Veronica D.S."/>
            <person name="Fabio R."/>
            <person name="Monica P."/>
            <person name="Olivier J."/>
            <person name="Enrico T."/>
            <person name="Nicola S."/>
        </authorList>
    </citation>
    <scope>NUCLEOTIDE SEQUENCE [LARGE SCALE GENOMIC DNA]</scope>
    <source>
        <strain evidence="10 12">DSM 44160</strain>
    </source>
</reference>
<evidence type="ECO:0000313" key="12">
    <source>
        <dbReference type="Proteomes" id="UP000193928"/>
    </source>
</evidence>
<dbReference type="EMBL" id="MAEM01000113">
    <property type="protein sequence ID" value="OBS03049.1"/>
    <property type="molecule type" value="Genomic_DNA"/>
</dbReference>
<feature type="transmembrane region" description="Helical" evidence="7">
    <location>
        <begin position="21"/>
        <end position="47"/>
    </location>
</feature>
<evidence type="ECO:0000256" key="3">
    <source>
        <dbReference type="ARBA" id="ARBA00022475"/>
    </source>
</evidence>
<dbReference type="GO" id="GO:0005886">
    <property type="term" value="C:plasma membrane"/>
    <property type="evidence" value="ECO:0007669"/>
    <property type="project" value="UniProtKB-SubCell"/>
</dbReference>
<feature type="transmembrane region" description="Helical" evidence="7">
    <location>
        <begin position="297"/>
        <end position="317"/>
    </location>
</feature>
<accession>A0A1A6BLF8</accession>
<name>A0A1A6BLF8_MYCGO</name>
<evidence type="ECO:0000259" key="8">
    <source>
        <dbReference type="PROSITE" id="PS50850"/>
    </source>
</evidence>
<evidence type="ECO:0000256" key="1">
    <source>
        <dbReference type="ARBA" id="ARBA00004651"/>
    </source>
</evidence>
<reference evidence="9 11" key="2">
    <citation type="submission" date="2016-06" db="EMBL/GenBank/DDBJ databases">
        <authorList>
            <person name="Kjaerup R.B."/>
            <person name="Dalgaard T.S."/>
            <person name="Juul-Madsen H.R."/>
        </authorList>
    </citation>
    <scope>NUCLEOTIDE SEQUENCE [LARGE SCALE GENOMIC DNA]</scope>
    <source>
        <strain evidence="9 11">1245752.6</strain>
    </source>
</reference>
<dbReference type="SUPFAM" id="SSF103473">
    <property type="entry name" value="MFS general substrate transporter"/>
    <property type="match status" value="1"/>
</dbReference>
<evidence type="ECO:0000256" key="6">
    <source>
        <dbReference type="ARBA" id="ARBA00023136"/>
    </source>
</evidence>
<dbReference type="Proteomes" id="UP000193928">
    <property type="component" value="Unassembled WGS sequence"/>
</dbReference>
<feature type="transmembrane region" description="Helical" evidence="7">
    <location>
        <begin position="180"/>
        <end position="200"/>
    </location>
</feature>
<dbReference type="Pfam" id="PF07690">
    <property type="entry name" value="MFS_1"/>
    <property type="match status" value="1"/>
</dbReference>
<comment type="subcellular location">
    <subcellularLocation>
        <location evidence="1">Cell membrane</location>
        <topology evidence="1">Multi-pass membrane protein</topology>
    </subcellularLocation>
</comment>
<keyword evidence="12" id="KW-1185">Reference proteome</keyword>
<evidence type="ECO:0000256" key="5">
    <source>
        <dbReference type="ARBA" id="ARBA00022989"/>
    </source>
</evidence>
<evidence type="ECO:0000256" key="2">
    <source>
        <dbReference type="ARBA" id="ARBA00022448"/>
    </source>
</evidence>
<dbReference type="Proteomes" id="UP000093757">
    <property type="component" value="Unassembled WGS sequence"/>
</dbReference>
<dbReference type="InterPro" id="IPR036259">
    <property type="entry name" value="MFS_trans_sf"/>
</dbReference>
<dbReference type="PANTHER" id="PTHR23517">
    <property type="entry name" value="RESISTANCE PROTEIN MDTM, PUTATIVE-RELATED-RELATED"/>
    <property type="match status" value="1"/>
</dbReference>
<feature type="transmembrane region" description="Helical" evidence="7">
    <location>
        <begin position="323"/>
        <end position="345"/>
    </location>
</feature>
<dbReference type="InterPro" id="IPR020846">
    <property type="entry name" value="MFS_dom"/>
</dbReference>
<organism evidence="9 11">
    <name type="scientific">Mycobacterium gordonae</name>
    <dbReference type="NCBI Taxonomy" id="1778"/>
    <lineage>
        <taxon>Bacteria</taxon>
        <taxon>Bacillati</taxon>
        <taxon>Actinomycetota</taxon>
        <taxon>Actinomycetes</taxon>
        <taxon>Mycobacteriales</taxon>
        <taxon>Mycobacteriaceae</taxon>
        <taxon>Mycobacterium</taxon>
    </lineage>
</organism>
<dbReference type="InterPro" id="IPR050171">
    <property type="entry name" value="MFS_Transporters"/>
</dbReference>
<feature type="transmembrane region" description="Helical" evidence="7">
    <location>
        <begin position="94"/>
        <end position="120"/>
    </location>
</feature>
<evidence type="ECO:0000256" key="7">
    <source>
        <dbReference type="SAM" id="Phobius"/>
    </source>
</evidence>
<dbReference type="PANTHER" id="PTHR23517:SF3">
    <property type="entry name" value="INTEGRAL MEMBRANE TRANSPORT PROTEIN"/>
    <property type="match status" value="1"/>
</dbReference>
<proteinExistence type="predicted"/>
<evidence type="ECO:0000256" key="4">
    <source>
        <dbReference type="ARBA" id="ARBA00022692"/>
    </source>
</evidence>
<comment type="caution">
    <text evidence="9">The sequence shown here is derived from an EMBL/GenBank/DDBJ whole genome shotgun (WGS) entry which is preliminary data.</text>
</comment>
<evidence type="ECO:0000313" key="9">
    <source>
        <dbReference type="EMBL" id="OBS03049.1"/>
    </source>
</evidence>
<dbReference type="InterPro" id="IPR011701">
    <property type="entry name" value="MFS"/>
</dbReference>
<feature type="transmembrane region" description="Helical" evidence="7">
    <location>
        <begin position="265"/>
        <end position="285"/>
    </location>
</feature>
<feature type="transmembrane region" description="Helical" evidence="7">
    <location>
        <begin position="59"/>
        <end position="82"/>
    </location>
</feature>
<dbReference type="AlphaFoldDB" id="A0A1A6BLF8"/>
<feature type="domain" description="Major facilitator superfamily (MFS) profile" evidence="8">
    <location>
        <begin position="1"/>
        <end position="411"/>
    </location>
</feature>
<keyword evidence="2" id="KW-0813">Transport</keyword>
<evidence type="ECO:0000313" key="11">
    <source>
        <dbReference type="Proteomes" id="UP000093757"/>
    </source>
</evidence>
<keyword evidence="4 7" id="KW-0812">Transmembrane</keyword>
<dbReference type="Gene3D" id="1.20.1250.20">
    <property type="entry name" value="MFS general substrate transporter like domains"/>
    <property type="match status" value="1"/>
</dbReference>